<accession>A0A099YX36</accession>
<evidence type="ECO:0000256" key="8">
    <source>
        <dbReference type="ARBA" id="ARBA00076226"/>
    </source>
</evidence>
<dbReference type="Pfam" id="PF12416">
    <property type="entry name" value="DUF3668"/>
    <property type="match status" value="1"/>
</dbReference>
<feature type="non-terminal residue" evidence="11">
    <location>
        <position position="1"/>
    </location>
</feature>
<reference evidence="11 12" key="1">
    <citation type="submission" date="2014-06" db="EMBL/GenBank/DDBJ databases">
        <title>Genome evolution of avian class.</title>
        <authorList>
            <person name="Zhang G."/>
            <person name="Li C."/>
        </authorList>
    </citation>
    <scope>NUCLEOTIDE SEQUENCE [LARGE SCALE GENOMIC DNA]</scope>
    <source>
        <strain evidence="11">BGI_N309</strain>
    </source>
</reference>
<name>A0A099YX36_TINGU</name>
<evidence type="ECO:0000256" key="1">
    <source>
        <dbReference type="ARBA" id="ARBA00004300"/>
    </source>
</evidence>
<evidence type="ECO:0000256" key="9">
    <source>
        <dbReference type="SAM" id="MobiDB-lite"/>
    </source>
</evidence>
<evidence type="ECO:0000256" key="7">
    <source>
        <dbReference type="ARBA" id="ARBA00071268"/>
    </source>
</evidence>
<dbReference type="GO" id="GO:0022027">
    <property type="term" value="P:interkinetic nuclear migration"/>
    <property type="evidence" value="ECO:0007669"/>
    <property type="project" value="TreeGrafter"/>
</dbReference>
<dbReference type="InterPro" id="IPR022136">
    <property type="entry name" value="DUF3668"/>
</dbReference>
<feature type="domain" description="C2" evidence="10">
    <location>
        <begin position="1"/>
        <end position="105"/>
    </location>
</feature>
<dbReference type="PANTHER" id="PTHR21574:SF0">
    <property type="entry name" value="CENTROSOMAL PROTEIN OF 120 KDA"/>
    <property type="match status" value="1"/>
</dbReference>
<evidence type="ECO:0000256" key="3">
    <source>
        <dbReference type="ARBA" id="ARBA00022737"/>
    </source>
</evidence>
<feature type="compositionally biased region" description="Basic and acidic residues" evidence="9">
    <location>
        <begin position="395"/>
        <end position="410"/>
    </location>
</feature>
<dbReference type="STRING" id="94827.A0A099YX36"/>
<gene>
    <name evidence="11" type="ORF">N309_00849</name>
</gene>
<dbReference type="PANTHER" id="PTHR21574">
    <property type="entry name" value="CENTROSOMAL PROTEIN OF 120 KDA"/>
    <property type="match status" value="1"/>
</dbReference>
<dbReference type="InterPro" id="IPR039893">
    <property type="entry name" value="CEP120-like"/>
</dbReference>
<keyword evidence="2" id="KW-0963">Cytoplasm</keyword>
<dbReference type="AlphaFoldDB" id="A0A099YX36"/>
<dbReference type="EMBL" id="KL886562">
    <property type="protein sequence ID" value="KGL73997.1"/>
    <property type="molecule type" value="Genomic_DNA"/>
</dbReference>
<dbReference type="FunFam" id="2.60.40.150:FF:000112">
    <property type="entry name" value="centrosomal protein of 120 kDa isoform X1"/>
    <property type="match status" value="1"/>
</dbReference>
<keyword evidence="12" id="KW-1185">Reference proteome</keyword>
<evidence type="ECO:0000256" key="2">
    <source>
        <dbReference type="ARBA" id="ARBA00022490"/>
    </source>
</evidence>
<dbReference type="Pfam" id="PF00168">
    <property type="entry name" value="C2"/>
    <property type="match status" value="2"/>
</dbReference>
<feature type="region of interest" description="Disordered" evidence="9">
    <location>
        <begin position="346"/>
        <end position="428"/>
    </location>
</feature>
<dbReference type="GO" id="GO:0032880">
    <property type="term" value="P:regulation of protein localization"/>
    <property type="evidence" value="ECO:0007669"/>
    <property type="project" value="UniProtKB-ARBA"/>
</dbReference>
<dbReference type="SUPFAM" id="SSF49562">
    <property type="entry name" value="C2 domain (Calcium/lipid-binding domain, CaLB)"/>
    <property type="match status" value="1"/>
</dbReference>
<evidence type="ECO:0000256" key="4">
    <source>
        <dbReference type="ARBA" id="ARBA00023054"/>
    </source>
</evidence>
<organism evidence="11 12">
    <name type="scientific">Tinamus guttatus</name>
    <name type="common">White-throated tinamou</name>
    <dbReference type="NCBI Taxonomy" id="94827"/>
    <lineage>
        <taxon>Eukaryota</taxon>
        <taxon>Metazoa</taxon>
        <taxon>Chordata</taxon>
        <taxon>Craniata</taxon>
        <taxon>Vertebrata</taxon>
        <taxon>Euteleostomi</taxon>
        <taxon>Archelosauria</taxon>
        <taxon>Archosauria</taxon>
        <taxon>Dinosauria</taxon>
        <taxon>Saurischia</taxon>
        <taxon>Theropoda</taxon>
        <taxon>Coelurosauria</taxon>
        <taxon>Aves</taxon>
        <taxon>Palaeognathae</taxon>
        <taxon>Tinamiformes</taxon>
        <taxon>Tinamidae</taxon>
        <taxon>Tinamus</taxon>
    </lineage>
</organism>
<evidence type="ECO:0000256" key="6">
    <source>
        <dbReference type="ARBA" id="ARBA00060869"/>
    </source>
</evidence>
<feature type="compositionally biased region" description="Acidic residues" evidence="9">
    <location>
        <begin position="385"/>
        <end position="394"/>
    </location>
</feature>
<comment type="subcellular location">
    <subcellularLocation>
        <location evidence="1">Cytoplasm</location>
        <location evidence="1">Cytoskeleton</location>
        <location evidence="1">Microtubule organizing center</location>
        <location evidence="1">Centrosome</location>
    </subcellularLocation>
</comment>
<evidence type="ECO:0000259" key="10">
    <source>
        <dbReference type="PROSITE" id="PS50004"/>
    </source>
</evidence>
<protein>
    <recommendedName>
        <fullName evidence="7">Centrosomal protein of 120 kDa</fullName>
    </recommendedName>
    <alternativeName>
        <fullName evidence="8">Coiled-coil domain-containing protein 100</fullName>
    </alternativeName>
</protein>
<evidence type="ECO:0000313" key="11">
    <source>
        <dbReference type="EMBL" id="KGL73997.1"/>
    </source>
</evidence>
<evidence type="ECO:0000313" key="12">
    <source>
        <dbReference type="Proteomes" id="UP000053641"/>
    </source>
</evidence>
<feature type="compositionally biased region" description="Polar residues" evidence="9">
    <location>
        <begin position="371"/>
        <end position="384"/>
    </location>
</feature>
<sequence length="975" mass="112340">LVIILCIFSGRYFPRRAKRMLIVEAKFDGEQLATDPVEHTDQPEFATELAWELDRKALHQHRLQRTPIKLQCFALDPITSSRENIGYIILDLRAAQERKQTPKWYPLLSNKYTKFKSEIQVGVVLETDTKAVVDGFKAKEAPPREGKVSSLVSGLDPKSIVAVLNEEEGYHQIGPADYCKDYFVLSVTIAFATQLEQLVPSAMKIPERQPEFFFYYSLLGNDVTNEPFTDLINPNFEPERASVRIRSTTDVLQVYFCAQSKLQIHLCCGDQSLGSTEIPLSGLLKKGNAEISQHPVAVEGAFILVPPNRAKQNLPQLPLDMAPTVGVSIVLQKESLCAQAFVPLNAPTEPEHPQKKVLSPTRRKTEGLEQRYQNVPSHVEQSSPTEDEATESEMESLKFDKVRKPNKNDENAPVPVSQSNPVGASSSSEPVSAQRIVIPAASHHFCFSIDLRSIRGLEVGFPINCILRYSYPFFGSAAPIMTNPPVEIRKNMEVFLPQSYCAFDFATTPHQLQDTFFRLPLLVELWHKDKIAKDLLLGVARLQLSNVLAPEKTRFLGANGEQCWRQTYNETISVTAAQGSSNRIAELSYAITLEDYGLVKVHEVLVSDSSQCIGAGQQQHVPQPQAPEIQPEPRETLEYKAALELEMWKEMQEDIFENQLKKKEMAHMQALAEEWKKRDKEREALVKKKVAEYNVLEEQLQKTLRDLDKRERQLFNAESELERIKKELQAEYERNMQELQDSVRRAKEECVHQVELERSKIKQLEEDKLRLQQQFYEAENKYKILEKEFQQYKEQQSSKPEIRLQSEINLLTLEKVELERKLESATKSKLHYKQQWARALKELARLKQREQENAMARLKKQQQELEHMRLRYLAAEEKELGKTDRQELEDIKNELNRLKQQEEERKQLQDGRESSAGREDSLHSRKLNENMDDYLSRLIKERDTLLRTGVYNHEDHIVSELDRQIREAIEKRNST</sequence>
<keyword evidence="4" id="KW-0175">Coiled coil</keyword>
<feature type="compositionally biased region" description="Polar residues" evidence="9">
    <location>
        <begin position="416"/>
        <end position="428"/>
    </location>
</feature>
<keyword evidence="3" id="KW-0677">Repeat</keyword>
<feature type="non-terminal residue" evidence="11">
    <location>
        <position position="975"/>
    </location>
</feature>
<dbReference type="InterPro" id="IPR035892">
    <property type="entry name" value="C2_domain_sf"/>
</dbReference>
<proteinExistence type="inferred from homology"/>
<feature type="region of interest" description="Disordered" evidence="9">
    <location>
        <begin position="898"/>
        <end position="925"/>
    </location>
</feature>
<dbReference type="GO" id="GO:0005813">
    <property type="term" value="C:centrosome"/>
    <property type="evidence" value="ECO:0007669"/>
    <property type="project" value="UniProtKB-SubCell"/>
</dbReference>
<dbReference type="PROSITE" id="PS50004">
    <property type="entry name" value="C2"/>
    <property type="match status" value="2"/>
</dbReference>
<comment type="similarity">
    <text evidence="6">Belongs to the CEP120 family.</text>
</comment>
<dbReference type="GO" id="GO:1903724">
    <property type="term" value="P:positive regulation of centriole elongation"/>
    <property type="evidence" value="ECO:0007669"/>
    <property type="project" value="TreeGrafter"/>
</dbReference>
<dbReference type="Gene3D" id="2.60.40.150">
    <property type="entry name" value="C2 domain"/>
    <property type="match status" value="1"/>
</dbReference>
<evidence type="ECO:0000256" key="5">
    <source>
        <dbReference type="ARBA" id="ARBA00023212"/>
    </source>
</evidence>
<dbReference type="InterPro" id="IPR000008">
    <property type="entry name" value="C2_dom"/>
</dbReference>
<keyword evidence="5" id="KW-0206">Cytoskeleton</keyword>
<feature type="domain" description="C2" evidence="10">
    <location>
        <begin position="426"/>
        <end position="557"/>
    </location>
</feature>
<dbReference type="Proteomes" id="UP000053641">
    <property type="component" value="Unassembled WGS sequence"/>
</dbReference>